<keyword evidence="1" id="KW-0597">Phosphoprotein</keyword>
<evidence type="ECO:0000313" key="3">
    <source>
        <dbReference type="EMBL" id="KKK78025.1"/>
    </source>
</evidence>
<dbReference type="EMBL" id="LAZR01054681">
    <property type="protein sequence ID" value="KKK78025.1"/>
    <property type="molecule type" value="Genomic_DNA"/>
</dbReference>
<feature type="domain" description="Response regulatory" evidence="2">
    <location>
        <begin position="7"/>
        <end position="121"/>
    </location>
</feature>
<comment type="caution">
    <text evidence="3">The sequence shown here is derived from an EMBL/GenBank/DDBJ whole genome shotgun (WGS) entry which is preliminary data.</text>
</comment>
<dbReference type="InterPro" id="IPR011006">
    <property type="entry name" value="CheY-like_superfamily"/>
</dbReference>
<evidence type="ECO:0000256" key="1">
    <source>
        <dbReference type="ARBA" id="ARBA00022553"/>
    </source>
</evidence>
<dbReference type="PANTHER" id="PTHR44591">
    <property type="entry name" value="STRESS RESPONSE REGULATOR PROTEIN 1"/>
    <property type="match status" value="1"/>
</dbReference>
<dbReference type="AlphaFoldDB" id="A0A0F8YW29"/>
<evidence type="ECO:0000259" key="2">
    <source>
        <dbReference type="PROSITE" id="PS50110"/>
    </source>
</evidence>
<proteinExistence type="predicted"/>
<dbReference type="PANTHER" id="PTHR44591:SF3">
    <property type="entry name" value="RESPONSE REGULATORY DOMAIN-CONTAINING PROTEIN"/>
    <property type="match status" value="1"/>
</dbReference>
<gene>
    <name evidence="3" type="ORF">LCGC14_2847690</name>
</gene>
<dbReference type="Gene3D" id="3.40.50.2300">
    <property type="match status" value="1"/>
</dbReference>
<dbReference type="Pfam" id="PF00072">
    <property type="entry name" value="Response_reg"/>
    <property type="match status" value="1"/>
</dbReference>
<name>A0A0F8YW29_9ZZZZ</name>
<sequence length="170" mass="18736">MGESKGKILVVDDEIVVLKSCERILGPQGYEVVTEESPVEGLKKIEDGYYDLIITDIKMPEMDGLEFVRRVRQKNKDINIVMITGFPSQDSLKEALSLRIVDYLPKPFSPALLQEVVGKAMAVTKSGTAPEPEVEDFTEEIAAKLDALIESYRGKPGSLIPVLQEAKALA</sequence>
<feature type="non-terminal residue" evidence="3">
    <location>
        <position position="170"/>
    </location>
</feature>
<accession>A0A0F8YW29</accession>
<dbReference type="InterPro" id="IPR050595">
    <property type="entry name" value="Bact_response_regulator"/>
</dbReference>
<dbReference type="SMART" id="SM00448">
    <property type="entry name" value="REC"/>
    <property type="match status" value="1"/>
</dbReference>
<dbReference type="InterPro" id="IPR001789">
    <property type="entry name" value="Sig_transdc_resp-reg_receiver"/>
</dbReference>
<dbReference type="PROSITE" id="PS50110">
    <property type="entry name" value="RESPONSE_REGULATORY"/>
    <property type="match status" value="1"/>
</dbReference>
<protein>
    <recommendedName>
        <fullName evidence="2">Response regulatory domain-containing protein</fullName>
    </recommendedName>
</protein>
<dbReference type="GO" id="GO:0000160">
    <property type="term" value="P:phosphorelay signal transduction system"/>
    <property type="evidence" value="ECO:0007669"/>
    <property type="project" value="InterPro"/>
</dbReference>
<dbReference type="SUPFAM" id="SSF52172">
    <property type="entry name" value="CheY-like"/>
    <property type="match status" value="1"/>
</dbReference>
<reference evidence="3" key="1">
    <citation type="journal article" date="2015" name="Nature">
        <title>Complex archaea that bridge the gap between prokaryotes and eukaryotes.</title>
        <authorList>
            <person name="Spang A."/>
            <person name="Saw J.H."/>
            <person name="Jorgensen S.L."/>
            <person name="Zaremba-Niedzwiedzka K."/>
            <person name="Martijn J."/>
            <person name="Lind A.E."/>
            <person name="van Eijk R."/>
            <person name="Schleper C."/>
            <person name="Guy L."/>
            <person name="Ettema T.J."/>
        </authorList>
    </citation>
    <scope>NUCLEOTIDE SEQUENCE</scope>
</reference>
<organism evidence="3">
    <name type="scientific">marine sediment metagenome</name>
    <dbReference type="NCBI Taxonomy" id="412755"/>
    <lineage>
        <taxon>unclassified sequences</taxon>
        <taxon>metagenomes</taxon>
        <taxon>ecological metagenomes</taxon>
    </lineage>
</organism>